<dbReference type="EMBL" id="JACBAZ010000001">
    <property type="protein sequence ID" value="NWK54132.1"/>
    <property type="molecule type" value="Genomic_DNA"/>
</dbReference>
<evidence type="ECO:0000313" key="3">
    <source>
        <dbReference type="EMBL" id="NWK54132.1"/>
    </source>
</evidence>
<dbReference type="Pfam" id="PF07589">
    <property type="entry name" value="PEP-CTERM"/>
    <property type="match status" value="1"/>
</dbReference>
<proteinExistence type="predicted"/>
<keyword evidence="1" id="KW-0732">Signal</keyword>
<dbReference type="AlphaFoldDB" id="A0A851GAZ3"/>
<accession>A0A851GAZ3</accession>
<keyword evidence="4" id="KW-1185">Reference proteome</keyword>
<evidence type="ECO:0000256" key="1">
    <source>
        <dbReference type="SAM" id="SignalP"/>
    </source>
</evidence>
<dbReference type="RefSeq" id="WP_178930676.1">
    <property type="nucleotide sequence ID" value="NZ_JACBAZ010000001.1"/>
</dbReference>
<name>A0A851GAZ3_9BACT</name>
<dbReference type="NCBIfam" id="TIGR02595">
    <property type="entry name" value="PEP_CTERM"/>
    <property type="match status" value="1"/>
</dbReference>
<feature type="chain" id="PRO_5032466281" evidence="1">
    <location>
        <begin position="20"/>
        <end position="266"/>
    </location>
</feature>
<reference evidence="3 4" key="1">
    <citation type="submission" date="2020-07" db="EMBL/GenBank/DDBJ databases">
        <title>Roseicoccus Jingziensis gen. nov., sp. nov., isolated from coastal seawater.</title>
        <authorList>
            <person name="Feng X."/>
        </authorList>
    </citation>
    <scope>NUCLEOTIDE SEQUENCE [LARGE SCALE GENOMIC DNA]</scope>
    <source>
        <strain evidence="3 4">N1E253</strain>
    </source>
</reference>
<protein>
    <submittedName>
        <fullName evidence="3">PEP-CTERM sorting domain-containing protein</fullName>
    </submittedName>
</protein>
<evidence type="ECO:0000313" key="4">
    <source>
        <dbReference type="Proteomes" id="UP000557872"/>
    </source>
</evidence>
<sequence length="266" mass="27171">MKMKYVMTTFAATTLAANAATVISLYDAGTGASADDPRNQGWIFREVTAIGSDSSGDGIIDNSVTQGNANHGPVITEGGPNAGVGENAWQLRDRNGGGSYNLPQFAYQLDADTTTSMNDNGFTLTVAIENVGSGGGVWFGVRDPQENAGASGMFGRTASSRTAFTSGASNDDSIHTLTLTWDPHAGTMTRAIDGGVGVATTWGGSTSSNYIGSVDGGSQLLIDSGSGTPVTAGWNLVSAELSIVPEPSSAALIGLGGLALILRRRK</sequence>
<gene>
    <name evidence="3" type="ORF">HW115_00800</name>
</gene>
<organism evidence="3 4">
    <name type="scientific">Oceaniferula marina</name>
    <dbReference type="NCBI Taxonomy" id="2748318"/>
    <lineage>
        <taxon>Bacteria</taxon>
        <taxon>Pseudomonadati</taxon>
        <taxon>Verrucomicrobiota</taxon>
        <taxon>Verrucomicrobiia</taxon>
        <taxon>Verrucomicrobiales</taxon>
        <taxon>Verrucomicrobiaceae</taxon>
        <taxon>Oceaniferula</taxon>
    </lineage>
</organism>
<dbReference type="Proteomes" id="UP000557872">
    <property type="component" value="Unassembled WGS sequence"/>
</dbReference>
<comment type="caution">
    <text evidence="3">The sequence shown here is derived from an EMBL/GenBank/DDBJ whole genome shotgun (WGS) entry which is preliminary data.</text>
</comment>
<feature type="domain" description="Ice-binding protein C-terminal" evidence="2">
    <location>
        <begin position="244"/>
        <end position="265"/>
    </location>
</feature>
<evidence type="ECO:0000259" key="2">
    <source>
        <dbReference type="Pfam" id="PF07589"/>
    </source>
</evidence>
<dbReference type="InterPro" id="IPR013424">
    <property type="entry name" value="Ice-binding_C"/>
</dbReference>
<feature type="signal peptide" evidence="1">
    <location>
        <begin position="1"/>
        <end position="19"/>
    </location>
</feature>